<proteinExistence type="predicted"/>
<evidence type="ECO:0000313" key="1">
    <source>
        <dbReference type="EMBL" id="KKK51332.1"/>
    </source>
</evidence>
<reference evidence="1" key="1">
    <citation type="journal article" date="2015" name="Nature">
        <title>Complex archaea that bridge the gap between prokaryotes and eukaryotes.</title>
        <authorList>
            <person name="Spang A."/>
            <person name="Saw J.H."/>
            <person name="Jorgensen S.L."/>
            <person name="Zaremba-Niedzwiedzka K."/>
            <person name="Martijn J."/>
            <person name="Lind A.E."/>
            <person name="van Eijk R."/>
            <person name="Schleper C."/>
            <person name="Guy L."/>
            <person name="Ettema T.J."/>
        </authorList>
    </citation>
    <scope>NUCLEOTIDE SEQUENCE</scope>
</reference>
<gene>
    <name evidence="1" type="ORF">LCGC14_3116010</name>
</gene>
<accession>A0A0F8W3N1</accession>
<comment type="caution">
    <text evidence="1">The sequence shown here is derived from an EMBL/GenBank/DDBJ whole genome shotgun (WGS) entry which is preliminary data.</text>
</comment>
<sequence>MTDKTSTPEDELAIPDFLNRASPEVIAIVEAGKKLTLLARRQELAKATASGVKPVAVAPKPNSATAMAAKPKQTVTKPAKVIDVPKPKVSAGKKPDAEMVALIKEHREAAGGTAGKTLKHLRDMGISCSQERFKKLYAVS</sequence>
<name>A0A0F8W3N1_9ZZZZ</name>
<organism evidence="1">
    <name type="scientific">marine sediment metagenome</name>
    <dbReference type="NCBI Taxonomy" id="412755"/>
    <lineage>
        <taxon>unclassified sequences</taxon>
        <taxon>metagenomes</taxon>
        <taxon>ecological metagenomes</taxon>
    </lineage>
</organism>
<dbReference type="AlphaFoldDB" id="A0A0F8W3N1"/>
<dbReference type="EMBL" id="LAZR01067560">
    <property type="protein sequence ID" value="KKK51332.1"/>
    <property type="molecule type" value="Genomic_DNA"/>
</dbReference>
<protein>
    <submittedName>
        <fullName evidence="1">Uncharacterized protein</fullName>
    </submittedName>
</protein>